<dbReference type="Pfam" id="PF00069">
    <property type="entry name" value="Pkinase"/>
    <property type="match status" value="1"/>
</dbReference>
<evidence type="ECO:0000256" key="4">
    <source>
        <dbReference type="ARBA" id="ARBA00022737"/>
    </source>
</evidence>
<feature type="domain" description="PASTA" evidence="14">
    <location>
        <begin position="577"/>
        <end position="647"/>
    </location>
</feature>
<proteinExistence type="predicted"/>
<dbReference type="Proteomes" id="UP000228976">
    <property type="component" value="Unassembled WGS sequence"/>
</dbReference>
<keyword evidence="5 10" id="KW-0547">Nucleotide-binding</keyword>
<keyword evidence="16" id="KW-1185">Reference proteome</keyword>
<sequence length="672" mass="71527">MNQEIPTELAQGRYTVGASIGHGGMAEVHLGTDTRLGRQVAIKIMRADFAEDKTFLSRFRREAHSVAMLNNPNIVSIYDTGEELVEDADGETHNVPYIVMEYVKGQTLRDILKENGALSVHDTEQIMLGVLNALEYSHRMGIVHRDIKPGNIMISDQGVVKVMDFGIARAMDDSATTMTKSQGVVGTAQYLSPEQARGEEVDMRSDLYSAGCVLYEMLVGRPPFVGDSPVAIAYQHVSETATPPSQLVPGLPRVWDQIVANAMAKERQNRYATAAEFKNDILRVMSNQPLGDRTAVLDPNTQAALADAGPATQQFNPFTDTTGIGAQPVGNAEPSRAEARAKQAKKKKIIIWSVVAGLIALLALTFGIIQLIHHSEAQIGTVPTITEDMTEARAKQLVEKAGFVFKAEQDTDSSKAKGMFTRQSPQGDTKLKKGSTVKVWFSAGPAQSAVPDVQGMSQAEATAALKKAGFVVGSTTSEDSPTIEKDMITRTDPKIGSVQPKGSSIILYISTGRTTVPDVSGKPKDEAQKILTDMGFSLTIQTQSSSDIAKDSAISTDPAAGNTVDQKSMITLVISSGPDQVSLPSVASASTVADAMNMLANRGVTVTLANGTQSDYVHVKVTDANGKDITNGGTVDKGSTITVFGSKPVVDNGQPQTGDNNSADKSGSHSGE</sequence>
<evidence type="ECO:0000256" key="2">
    <source>
        <dbReference type="ARBA" id="ARBA00022527"/>
    </source>
</evidence>
<dbReference type="SMART" id="SM00220">
    <property type="entry name" value="S_TKc"/>
    <property type="match status" value="1"/>
</dbReference>
<evidence type="ECO:0000256" key="7">
    <source>
        <dbReference type="ARBA" id="ARBA00022840"/>
    </source>
</evidence>
<keyword evidence="4" id="KW-0677">Repeat</keyword>
<dbReference type="PANTHER" id="PTHR43289">
    <property type="entry name" value="MITOGEN-ACTIVATED PROTEIN KINASE KINASE KINASE 20-RELATED"/>
    <property type="match status" value="1"/>
</dbReference>
<dbReference type="InterPro" id="IPR017441">
    <property type="entry name" value="Protein_kinase_ATP_BS"/>
</dbReference>
<organism evidence="15 16">
    <name type="scientific">Aeriscardovia aeriphila</name>
    <dbReference type="NCBI Taxonomy" id="218139"/>
    <lineage>
        <taxon>Bacteria</taxon>
        <taxon>Bacillati</taxon>
        <taxon>Actinomycetota</taxon>
        <taxon>Actinomycetes</taxon>
        <taxon>Bifidobacteriales</taxon>
        <taxon>Bifidobacteriaceae</taxon>
        <taxon>Aeriscardovia</taxon>
    </lineage>
</organism>
<dbReference type="InterPro" id="IPR008271">
    <property type="entry name" value="Ser/Thr_kinase_AS"/>
</dbReference>
<keyword evidence="3" id="KW-0808">Transferase</keyword>
<dbReference type="NCBIfam" id="NF033483">
    <property type="entry name" value="PknB_PASTA_kin"/>
    <property type="match status" value="1"/>
</dbReference>
<dbReference type="AlphaFoldDB" id="A0A261F8P8"/>
<dbReference type="CDD" id="cd06577">
    <property type="entry name" value="PASTA_pknB"/>
    <property type="match status" value="3"/>
</dbReference>
<reference evidence="15 16" key="1">
    <citation type="journal article" date="2017" name="BMC Genomics">
        <title>Comparative genomic and phylogenomic analyses of the Bifidobacteriaceae family.</title>
        <authorList>
            <person name="Lugli G.A."/>
            <person name="Milani C."/>
            <person name="Turroni F."/>
            <person name="Duranti S."/>
            <person name="Mancabelli L."/>
            <person name="Mangifesta M."/>
            <person name="Ferrario C."/>
            <person name="Modesto M."/>
            <person name="Mattarelli P."/>
            <person name="Jiri K."/>
            <person name="van Sinderen D."/>
            <person name="Ventura M."/>
        </authorList>
    </citation>
    <scope>NUCLEOTIDE SEQUENCE [LARGE SCALE GENOMIC DNA]</scope>
    <source>
        <strain evidence="15 16">LMG 21773</strain>
    </source>
</reference>
<dbReference type="EC" id="2.7.11.1" evidence="1"/>
<dbReference type="PANTHER" id="PTHR43289:SF6">
    <property type="entry name" value="SERINE_THREONINE-PROTEIN KINASE NEKL-3"/>
    <property type="match status" value="1"/>
</dbReference>
<feature type="domain" description="Protein kinase" evidence="13">
    <location>
        <begin position="14"/>
        <end position="282"/>
    </location>
</feature>
<protein>
    <recommendedName>
        <fullName evidence="1">non-specific serine/threonine protein kinase</fullName>
        <ecNumber evidence="1">2.7.11.1</ecNumber>
    </recommendedName>
</protein>
<evidence type="ECO:0000259" key="13">
    <source>
        <dbReference type="PROSITE" id="PS50011"/>
    </source>
</evidence>
<feature type="binding site" evidence="10">
    <location>
        <position position="43"/>
    </location>
    <ligand>
        <name>ATP</name>
        <dbReference type="ChEBI" id="CHEBI:30616"/>
    </ligand>
</feature>
<dbReference type="Gene3D" id="3.30.200.20">
    <property type="entry name" value="Phosphorylase Kinase, domain 1"/>
    <property type="match status" value="1"/>
</dbReference>
<evidence type="ECO:0000256" key="1">
    <source>
        <dbReference type="ARBA" id="ARBA00012513"/>
    </source>
</evidence>
<dbReference type="FunFam" id="3.30.200.20:FF:000035">
    <property type="entry name" value="Serine/threonine protein kinase Stk1"/>
    <property type="match status" value="1"/>
</dbReference>
<evidence type="ECO:0000256" key="9">
    <source>
        <dbReference type="ARBA" id="ARBA00048679"/>
    </source>
</evidence>
<keyword evidence="7 10" id="KW-0067">ATP-binding</keyword>
<evidence type="ECO:0000256" key="5">
    <source>
        <dbReference type="ARBA" id="ARBA00022741"/>
    </source>
</evidence>
<evidence type="ECO:0000313" key="15">
    <source>
        <dbReference type="EMBL" id="OZG55266.1"/>
    </source>
</evidence>
<keyword evidence="12" id="KW-0472">Membrane</keyword>
<dbReference type="InterPro" id="IPR000719">
    <property type="entry name" value="Prot_kinase_dom"/>
</dbReference>
<keyword evidence="12" id="KW-1133">Transmembrane helix</keyword>
<keyword evidence="6 15" id="KW-0418">Kinase</keyword>
<keyword evidence="2 15" id="KW-0723">Serine/threonine-protein kinase</keyword>
<evidence type="ECO:0000256" key="11">
    <source>
        <dbReference type="SAM" id="MobiDB-lite"/>
    </source>
</evidence>
<dbReference type="GO" id="GO:0005524">
    <property type="term" value="F:ATP binding"/>
    <property type="evidence" value="ECO:0007669"/>
    <property type="project" value="UniProtKB-UniRule"/>
</dbReference>
<dbReference type="PROSITE" id="PS51178">
    <property type="entry name" value="PASTA"/>
    <property type="match status" value="4"/>
</dbReference>
<dbReference type="Gene3D" id="1.10.510.10">
    <property type="entry name" value="Transferase(Phosphotransferase) domain 1"/>
    <property type="match status" value="1"/>
</dbReference>
<accession>A0A261F8P8</accession>
<evidence type="ECO:0000259" key="14">
    <source>
        <dbReference type="PROSITE" id="PS51178"/>
    </source>
</evidence>
<name>A0A261F8P8_9BIFI</name>
<feature type="compositionally biased region" description="Polar residues" evidence="11">
    <location>
        <begin position="631"/>
        <end position="643"/>
    </location>
</feature>
<evidence type="ECO:0000256" key="8">
    <source>
        <dbReference type="ARBA" id="ARBA00047899"/>
    </source>
</evidence>
<keyword evidence="12" id="KW-0812">Transmembrane</keyword>
<feature type="compositionally biased region" description="Polar residues" evidence="11">
    <location>
        <begin position="653"/>
        <end position="672"/>
    </location>
</feature>
<dbReference type="FunFam" id="1.10.510.10:FF:000021">
    <property type="entry name" value="Serine/threonine protein kinase"/>
    <property type="match status" value="1"/>
</dbReference>
<dbReference type="PROSITE" id="PS00108">
    <property type="entry name" value="PROTEIN_KINASE_ST"/>
    <property type="match status" value="1"/>
</dbReference>
<feature type="domain" description="PASTA" evidence="14">
    <location>
        <begin position="376"/>
        <end position="443"/>
    </location>
</feature>
<evidence type="ECO:0000256" key="6">
    <source>
        <dbReference type="ARBA" id="ARBA00022777"/>
    </source>
</evidence>
<dbReference type="EMBL" id="MWWU01000003">
    <property type="protein sequence ID" value="OZG55266.1"/>
    <property type="molecule type" value="Genomic_DNA"/>
</dbReference>
<dbReference type="InterPro" id="IPR005543">
    <property type="entry name" value="PASTA_dom"/>
</dbReference>
<dbReference type="OrthoDB" id="9762169at2"/>
<dbReference type="CDD" id="cd14014">
    <property type="entry name" value="STKc_PknB_like"/>
    <property type="match status" value="1"/>
</dbReference>
<dbReference type="PROSITE" id="PS00107">
    <property type="entry name" value="PROTEIN_KINASE_ATP"/>
    <property type="match status" value="1"/>
</dbReference>
<comment type="catalytic activity">
    <reaction evidence="9">
        <text>L-seryl-[protein] + ATP = O-phospho-L-seryl-[protein] + ADP + H(+)</text>
        <dbReference type="Rhea" id="RHEA:17989"/>
        <dbReference type="Rhea" id="RHEA-COMP:9863"/>
        <dbReference type="Rhea" id="RHEA-COMP:11604"/>
        <dbReference type="ChEBI" id="CHEBI:15378"/>
        <dbReference type="ChEBI" id="CHEBI:29999"/>
        <dbReference type="ChEBI" id="CHEBI:30616"/>
        <dbReference type="ChEBI" id="CHEBI:83421"/>
        <dbReference type="ChEBI" id="CHEBI:456216"/>
        <dbReference type="EC" id="2.7.11.1"/>
    </reaction>
</comment>
<dbReference type="Gene3D" id="3.30.10.20">
    <property type="match status" value="3"/>
</dbReference>
<comment type="caution">
    <text evidence="15">The sequence shown here is derived from an EMBL/GenBank/DDBJ whole genome shotgun (WGS) entry which is preliminary data.</text>
</comment>
<feature type="domain" description="PASTA" evidence="14">
    <location>
        <begin position="512"/>
        <end position="576"/>
    </location>
</feature>
<dbReference type="Pfam" id="PF03793">
    <property type="entry name" value="PASTA"/>
    <property type="match status" value="3"/>
</dbReference>
<dbReference type="SMART" id="SM00740">
    <property type="entry name" value="PASTA"/>
    <property type="match status" value="4"/>
</dbReference>
<feature type="transmembrane region" description="Helical" evidence="12">
    <location>
        <begin position="349"/>
        <end position="372"/>
    </location>
</feature>
<dbReference type="RefSeq" id="WP_094690154.1">
    <property type="nucleotide sequence ID" value="NZ_JACBYZ010000001.1"/>
</dbReference>
<dbReference type="InterPro" id="IPR011009">
    <property type="entry name" value="Kinase-like_dom_sf"/>
</dbReference>
<evidence type="ECO:0000256" key="12">
    <source>
        <dbReference type="SAM" id="Phobius"/>
    </source>
</evidence>
<dbReference type="GO" id="GO:0004674">
    <property type="term" value="F:protein serine/threonine kinase activity"/>
    <property type="evidence" value="ECO:0007669"/>
    <property type="project" value="UniProtKB-KW"/>
</dbReference>
<dbReference type="PROSITE" id="PS50011">
    <property type="entry name" value="PROTEIN_KINASE_DOM"/>
    <property type="match status" value="1"/>
</dbReference>
<dbReference type="GO" id="GO:0045717">
    <property type="term" value="P:negative regulation of fatty acid biosynthetic process"/>
    <property type="evidence" value="ECO:0007669"/>
    <property type="project" value="UniProtKB-ARBA"/>
</dbReference>
<evidence type="ECO:0000256" key="10">
    <source>
        <dbReference type="PROSITE-ProRule" id="PRU10141"/>
    </source>
</evidence>
<gene>
    <name evidence="15" type="ORF">AEAE_1063</name>
</gene>
<comment type="catalytic activity">
    <reaction evidence="8">
        <text>L-threonyl-[protein] + ATP = O-phospho-L-threonyl-[protein] + ADP + H(+)</text>
        <dbReference type="Rhea" id="RHEA:46608"/>
        <dbReference type="Rhea" id="RHEA-COMP:11060"/>
        <dbReference type="Rhea" id="RHEA-COMP:11605"/>
        <dbReference type="ChEBI" id="CHEBI:15378"/>
        <dbReference type="ChEBI" id="CHEBI:30013"/>
        <dbReference type="ChEBI" id="CHEBI:30616"/>
        <dbReference type="ChEBI" id="CHEBI:61977"/>
        <dbReference type="ChEBI" id="CHEBI:456216"/>
        <dbReference type="EC" id="2.7.11.1"/>
    </reaction>
</comment>
<feature type="domain" description="PASTA" evidence="14">
    <location>
        <begin position="444"/>
        <end position="511"/>
    </location>
</feature>
<evidence type="ECO:0000256" key="3">
    <source>
        <dbReference type="ARBA" id="ARBA00022679"/>
    </source>
</evidence>
<evidence type="ECO:0000313" key="16">
    <source>
        <dbReference type="Proteomes" id="UP000228976"/>
    </source>
</evidence>
<feature type="region of interest" description="Disordered" evidence="11">
    <location>
        <begin position="629"/>
        <end position="672"/>
    </location>
</feature>
<dbReference type="SUPFAM" id="SSF56112">
    <property type="entry name" value="Protein kinase-like (PK-like)"/>
    <property type="match status" value="1"/>
</dbReference>